<dbReference type="Proteomes" id="UP000268313">
    <property type="component" value="Unassembled WGS sequence"/>
</dbReference>
<protein>
    <submittedName>
        <fullName evidence="1">Uncharacterized protein</fullName>
    </submittedName>
</protein>
<organism evidence="1 2">
    <name type="scientific">Corallococcus carmarthensis</name>
    <dbReference type="NCBI Taxonomy" id="2316728"/>
    <lineage>
        <taxon>Bacteria</taxon>
        <taxon>Pseudomonadati</taxon>
        <taxon>Myxococcota</taxon>
        <taxon>Myxococcia</taxon>
        <taxon>Myxococcales</taxon>
        <taxon>Cystobacterineae</taxon>
        <taxon>Myxococcaceae</taxon>
        <taxon>Corallococcus</taxon>
    </lineage>
</organism>
<proteinExistence type="predicted"/>
<comment type="caution">
    <text evidence="1">The sequence shown here is derived from an EMBL/GenBank/DDBJ whole genome shotgun (WGS) entry which is preliminary data.</text>
</comment>
<name>A0A3A8KUD5_9BACT</name>
<evidence type="ECO:0000313" key="1">
    <source>
        <dbReference type="EMBL" id="RKH07875.1"/>
    </source>
</evidence>
<gene>
    <name evidence="1" type="ORF">D7X32_00270</name>
</gene>
<sequence length="266" mass="29334">MAAQVNAWLAQEQEGIRWSRVFWRNSVHELIREKLTHHRWSIERFENLVTYGSAERVRQLGQGGMFFGDPLEWDLGIASCGVTANQLALAVLGRAEGNALVNAATAALRMANQEEVVTQGGITSGGGIDNLENALSVAGRRLAIVNFGPSHRLLLEKGPCSAVELLQSWYDPQPGHGYTFARWFRSADSRLRHTVGGFIMLLRVALTEGHAQRAAATKELFAPVGSNFNEVLNSNVRPTFSIRDVQFQQLKTSLTNFCNQPASIFG</sequence>
<reference evidence="2" key="1">
    <citation type="submission" date="2018-09" db="EMBL/GenBank/DDBJ databases">
        <authorList>
            <person name="Livingstone P.G."/>
            <person name="Whitworth D.E."/>
        </authorList>
    </citation>
    <scope>NUCLEOTIDE SEQUENCE [LARGE SCALE GENOMIC DNA]</scope>
    <source>
        <strain evidence="2">CA043D</strain>
    </source>
</reference>
<dbReference type="AlphaFoldDB" id="A0A3A8KUD5"/>
<accession>A0A3A8KUD5</accession>
<keyword evidence="2" id="KW-1185">Reference proteome</keyword>
<evidence type="ECO:0000313" key="2">
    <source>
        <dbReference type="Proteomes" id="UP000268313"/>
    </source>
</evidence>
<dbReference type="EMBL" id="RAWE01000001">
    <property type="protein sequence ID" value="RKH07875.1"/>
    <property type="molecule type" value="Genomic_DNA"/>
</dbReference>